<keyword evidence="5" id="KW-0598">Phosphotransferase system</keyword>
<evidence type="ECO:0000256" key="3">
    <source>
        <dbReference type="ARBA" id="ARBA00020422"/>
    </source>
</evidence>
<dbReference type="PANTHER" id="PTHR33705">
    <property type="entry name" value="PHOSPHOCARRIER PROTEIN HPR"/>
    <property type="match status" value="1"/>
</dbReference>
<comment type="subcellular location">
    <subcellularLocation>
        <location evidence="2">Cytoplasm</location>
    </subcellularLocation>
</comment>
<comment type="caution">
    <text evidence="7">The sequence shown here is derived from an EMBL/GenBank/DDBJ whole genome shotgun (WGS) entry which is preliminary data.</text>
</comment>
<evidence type="ECO:0000256" key="4">
    <source>
        <dbReference type="ARBA" id="ARBA00022490"/>
    </source>
</evidence>
<evidence type="ECO:0000256" key="2">
    <source>
        <dbReference type="ARBA" id="ARBA00004496"/>
    </source>
</evidence>
<protein>
    <recommendedName>
        <fullName evidence="3">Phosphocarrier protein HPr</fullName>
    </recommendedName>
</protein>
<evidence type="ECO:0000313" key="7">
    <source>
        <dbReference type="EMBL" id="MCQ5120657.1"/>
    </source>
</evidence>
<dbReference type="InterPro" id="IPR000032">
    <property type="entry name" value="HPr-like"/>
</dbReference>
<dbReference type="InterPro" id="IPR050399">
    <property type="entry name" value="HPr"/>
</dbReference>
<accession>A0ABT1SHF9</accession>
<dbReference type="Gene3D" id="3.30.1340.10">
    <property type="entry name" value="HPr-like"/>
    <property type="match status" value="1"/>
</dbReference>
<dbReference type="PROSITE" id="PS00369">
    <property type="entry name" value="PTS_HPR_HIS"/>
    <property type="match status" value="1"/>
</dbReference>
<gene>
    <name evidence="7" type="ORF">NE663_00075</name>
</gene>
<evidence type="ECO:0000256" key="5">
    <source>
        <dbReference type="ARBA" id="ARBA00022683"/>
    </source>
</evidence>
<keyword evidence="8" id="KW-1185">Reference proteome</keyword>
<dbReference type="SUPFAM" id="SSF55594">
    <property type="entry name" value="HPr-like"/>
    <property type="match status" value="1"/>
</dbReference>
<dbReference type="EMBL" id="JANGCH010000001">
    <property type="protein sequence ID" value="MCQ5120657.1"/>
    <property type="molecule type" value="Genomic_DNA"/>
</dbReference>
<proteinExistence type="predicted"/>
<dbReference type="PROSITE" id="PS51350">
    <property type="entry name" value="PTS_HPR_DOM"/>
    <property type="match status" value="1"/>
</dbReference>
<dbReference type="PRINTS" id="PR00107">
    <property type="entry name" value="PHOSPHOCPHPR"/>
</dbReference>
<dbReference type="PANTHER" id="PTHR33705:SF2">
    <property type="entry name" value="PHOSPHOCARRIER PROTEIN NPR"/>
    <property type="match status" value="1"/>
</dbReference>
<dbReference type="Pfam" id="PF00381">
    <property type="entry name" value="PTS-HPr"/>
    <property type="match status" value="1"/>
</dbReference>
<dbReference type="RefSeq" id="WP_178200056.1">
    <property type="nucleotide sequence ID" value="NZ_CALVCM010000016.1"/>
</dbReference>
<dbReference type="InterPro" id="IPR035895">
    <property type="entry name" value="HPr-like_sf"/>
</dbReference>
<dbReference type="CDD" id="cd00367">
    <property type="entry name" value="PTS-HPr_like"/>
    <property type="match status" value="1"/>
</dbReference>
<dbReference type="NCBIfam" id="TIGR01003">
    <property type="entry name" value="PTS_HPr_family"/>
    <property type="match status" value="1"/>
</dbReference>
<reference evidence="7 8" key="1">
    <citation type="submission" date="2022-06" db="EMBL/GenBank/DDBJ databases">
        <title>Isolation of gut microbiota from human fecal samples.</title>
        <authorList>
            <person name="Pamer E.G."/>
            <person name="Barat B."/>
            <person name="Waligurski E."/>
            <person name="Medina S."/>
            <person name="Paddock L."/>
            <person name="Mostad J."/>
        </authorList>
    </citation>
    <scope>NUCLEOTIDE SEQUENCE [LARGE SCALE GENOMIC DNA]</scope>
    <source>
        <strain evidence="7 8">DFI.6.1</strain>
    </source>
</reference>
<keyword evidence="4" id="KW-0963">Cytoplasm</keyword>
<organism evidence="7 8">
    <name type="scientific">Massilicoli timonensis</name>
    <dbReference type="NCBI Taxonomy" id="2015901"/>
    <lineage>
        <taxon>Bacteria</taxon>
        <taxon>Bacillati</taxon>
        <taxon>Bacillota</taxon>
        <taxon>Erysipelotrichia</taxon>
        <taxon>Erysipelotrichales</taxon>
        <taxon>Erysipelotrichaceae</taxon>
        <taxon>Massilicoli</taxon>
    </lineage>
</organism>
<evidence type="ECO:0000259" key="6">
    <source>
        <dbReference type="PROSITE" id="PS51350"/>
    </source>
</evidence>
<dbReference type="InterPro" id="IPR001020">
    <property type="entry name" value="PTS_HPr_His_P_site"/>
</dbReference>
<evidence type="ECO:0000256" key="1">
    <source>
        <dbReference type="ARBA" id="ARBA00003681"/>
    </source>
</evidence>
<evidence type="ECO:0000313" key="8">
    <source>
        <dbReference type="Proteomes" id="UP001524435"/>
    </source>
</evidence>
<dbReference type="Proteomes" id="UP001524435">
    <property type="component" value="Unassembled WGS sequence"/>
</dbReference>
<feature type="domain" description="HPr" evidence="6">
    <location>
        <begin position="1"/>
        <end position="85"/>
    </location>
</feature>
<name>A0ABT1SHF9_9FIRM</name>
<comment type="function">
    <text evidence="1">General (non sugar-specific) component of the phosphoenolpyruvate-dependent sugar phosphotransferase system (sugar PTS). This major carbohydrate active-transport system catalyzes the phosphorylation of incoming sugar substrates concomitantly with their translocation across the cell membrane. The phosphoryl group from phosphoenolpyruvate (PEP) is transferred to the phosphoryl carrier protein HPr by enzyme I. Phospho-HPr then transfers it to the PTS EIIA domain.</text>
</comment>
<sequence length="85" mass="9573">MKKLYHRIKDPLGLHARPAAKLAELARSYACRITIHSEDRSAVATRIVDVIELGIRHGEQICIIVNGEQEEAACQALIDFCQKYL</sequence>